<sequence>MNYRRNDIVEVSLQGGPERLPLSLRTQRVAADDLRVKIEFYGRYEHFERLTVESPGVPPVFQWTGTTRIAE</sequence>
<dbReference type="RefSeq" id="WP_345633096.1">
    <property type="nucleotide sequence ID" value="NZ_BAABJQ010000015.1"/>
</dbReference>
<dbReference type="InterPro" id="IPR046030">
    <property type="entry name" value="DUF5988"/>
</dbReference>
<accession>A0ABP9S4I1</accession>
<keyword evidence="2" id="KW-1185">Reference proteome</keyword>
<comment type="caution">
    <text evidence="1">The sequence shown here is derived from an EMBL/GenBank/DDBJ whole genome shotgun (WGS) entry which is preliminary data.</text>
</comment>
<evidence type="ECO:0000313" key="1">
    <source>
        <dbReference type="EMBL" id="GAA5191278.1"/>
    </source>
</evidence>
<reference evidence="2" key="1">
    <citation type="journal article" date="2019" name="Int. J. Syst. Evol. Microbiol.">
        <title>The Global Catalogue of Microorganisms (GCM) 10K type strain sequencing project: providing services to taxonomists for standard genome sequencing and annotation.</title>
        <authorList>
            <consortium name="The Broad Institute Genomics Platform"/>
            <consortium name="The Broad Institute Genome Sequencing Center for Infectious Disease"/>
            <person name="Wu L."/>
            <person name="Ma J."/>
        </authorList>
    </citation>
    <scope>NUCLEOTIDE SEQUENCE [LARGE SCALE GENOMIC DNA]</scope>
    <source>
        <strain evidence="2">JCM 18304</strain>
    </source>
</reference>
<name>A0ABP9S4I1_9ACTN</name>
<organism evidence="1 2">
    <name type="scientific">Rugosimonospora acidiphila</name>
    <dbReference type="NCBI Taxonomy" id="556531"/>
    <lineage>
        <taxon>Bacteria</taxon>
        <taxon>Bacillati</taxon>
        <taxon>Actinomycetota</taxon>
        <taxon>Actinomycetes</taxon>
        <taxon>Micromonosporales</taxon>
        <taxon>Micromonosporaceae</taxon>
        <taxon>Rugosimonospora</taxon>
    </lineage>
</organism>
<dbReference type="EMBL" id="BAABJQ010000015">
    <property type="protein sequence ID" value="GAA5191278.1"/>
    <property type="molecule type" value="Genomic_DNA"/>
</dbReference>
<dbReference type="Pfam" id="PF19450">
    <property type="entry name" value="DUF5988"/>
    <property type="match status" value="1"/>
</dbReference>
<protein>
    <submittedName>
        <fullName evidence="1">Uncharacterized protein</fullName>
    </submittedName>
</protein>
<dbReference type="Proteomes" id="UP001501570">
    <property type="component" value="Unassembled WGS sequence"/>
</dbReference>
<evidence type="ECO:0000313" key="2">
    <source>
        <dbReference type="Proteomes" id="UP001501570"/>
    </source>
</evidence>
<gene>
    <name evidence="1" type="ORF">GCM10023322_48290</name>
</gene>
<proteinExistence type="predicted"/>